<accession>A0A7M3V9D5</accession>
<name>A0A7M3V9D5_9BACT</name>
<sequence>MNDKRSQTIETLKVIAHQWRQPLNLISMEAINLNVQASLEEQVDSKKVLESTKRIEEQVQRMSIILKSILHLGSSESHKRLFSLNKLFDSIYDDFTKASKNKTIELQISCMEEDIQVYGFSSDLHEVLLNLLNNAADAYKEQSKDNKTIFLESSCNDKNCTIKVRDNAGGIPEAIADMVFEQNFSTKITGEGFGIGLYIAKLLIETEFEGSINFNTTPEGTEFIITLPRKDICTLKFVH</sequence>
<dbReference type="Pfam" id="PF02518">
    <property type="entry name" value="HATPase_c"/>
    <property type="match status" value="1"/>
</dbReference>
<comment type="catalytic activity">
    <reaction evidence="1">
        <text>ATP + protein L-histidine = ADP + protein N-phospho-L-histidine.</text>
        <dbReference type="EC" id="2.7.13.3"/>
    </reaction>
</comment>
<feature type="domain" description="Histidine kinase" evidence="9">
    <location>
        <begin position="14"/>
        <end position="231"/>
    </location>
</feature>
<dbReference type="PANTHER" id="PTHR43065:SF10">
    <property type="entry name" value="PEROXIDE STRESS-ACTIVATED HISTIDINE KINASE MAK3"/>
    <property type="match status" value="1"/>
</dbReference>
<dbReference type="GO" id="GO:0005524">
    <property type="term" value="F:ATP binding"/>
    <property type="evidence" value="ECO:0007669"/>
    <property type="project" value="UniProtKB-KW"/>
</dbReference>
<dbReference type="AlphaFoldDB" id="A0A7M3V9D5"/>
<dbReference type="Gene3D" id="3.30.565.10">
    <property type="entry name" value="Histidine kinase-like ATPase, C-terminal domain"/>
    <property type="match status" value="1"/>
</dbReference>
<dbReference type="SMART" id="SM00387">
    <property type="entry name" value="HATPase_c"/>
    <property type="match status" value="1"/>
</dbReference>
<dbReference type="PANTHER" id="PTHR43065">
    <property type="entry name" value="SENSOR HISTIDINE KINASE"/>
    <property type="match status" value="1"/>
</dbReference>
<dbReference type="Proteomes" id="UP000593910">
    <property type="component" value="Chromosome"/>
</dbReference>
<evidence type="ECO:0000256" key="6">
    <source>
        <dbReference type="ARBA" id="ARBA00022777"/>
    </source>
</evidence>
<dbReference type="InterPro" id="IPR003661">
    <property type="entry name" value="HisK_dim/P_dom"/>
</dbReference>
<dbReference type="PROSITE" id="PS50109">
    <property type="entry name" value="HIS_KIN"/>
    <property type="match status" value="1"/>
</dbReference>
<dbReference type="SUPFAM" id="SSF47384">
    <property type="entry name" value="Homodimeric domain of signal transducing histidine kinase"/>
    <property type="match status" value="1"/>
</dbReference>
<dbReference type="InterPro" id="IPR005467">
    <property type="entry name" value="His_kinase_dom"/>
</dbReference>
<dbReference type="InterPro" id="IPR003594">
    <property type="entry name" value="HATPase_dom"/>
</dbReference>
<keyword evidence="6 10" id="KW-0418">Kinase</keyword>
<dbReference type="PRINTS" id="PR00344">
    <property type="entry name" value="BCTRLSENSOR"/>
</dbReference>
<protein>
    <recommendedName>
        <fullName evidence="2">histidine kinase</fullName>
        <ecNumber evidence="2">2.7.13.3</ecNumber>
    </recommendedName>
</protein>
<dbReference type="EC" id="2.7.13.3" evidence="2"/>
<evidence type="ECO:0000256" key="7">
    <source>
        <dbReference type="ARBA" id="ARBA00022840"/>
    </source>
</evidence>
<dbReference type="InterPro" id="IPR036097">
    <property type="entry name" value="HisK_dim/P_sf"/>
</dbReference>
<keyword evidence="3" id="KW-0597">Phosphoprotein</keyword>
<dbReference type="KEGG" id="smax:FJR03_00870"/>
<keyword evidence="4" id="KW-0808">Transferase</keyword>
<keyword evidence="11" id="KW-1185">Reference proteome</keyword>
<evidence type="ECO:0000313" key="11">
    <source>
        <dbReference type="Proteomes" id="UP000593910"/>
    </source>
</evidence>
<evidence type="ECO:0000259" key="9">
    <source>
        <dbReference type="PROSITE" id="PS50109"/>
    </source>
</evidence>
<proteinExistence type="predicted"/>
<evidence type="ECO:0000256" key="2">
    <source>
        <dbReference type="ARBA" id="ARBA00012438"/>
    </source>
</evidence>
<dbReference type="EMBL" id="CP041165">
    <property type="protein sequence ID" value="QOP40368.1"/>
    <property type="molecule type" value="Genomic_DNA"/>
</dbReference>
<evidence type="ECO:0000313" key="10">
    <source>
        <dbReference type="EMBL" id="QOP40368.1"/>
    </source>
</evidence>
<dbReference type="CDD" id="cd00082">
    <property type="entry name" value="HisKA"/>
    <property type="match status" value="1"/>
</dbReference>
<evidence type="ECO:0000256" key="1">
    <source>
        <dbReference type="ARBA" id="ARBA00000085"/>
    </source>
</evidence>
<keyword evidence="8" id="KW-0902">Two-component regulatory system</keyword>
<evidence type="ECO:0000256" key="4">
    <source>
        <dbReference type="ARBA" id="ARBA00022679"/>
    </source>
</evidence>
<organism evidence="10 11">
    <name type="scientific">Sulfurimonas marina</name>
    <dbReference type="NCBI Taxonomy" id="2590551"/>
    <lineage>
        <taxon>Bacteria</taxon>
        <taxon>Pseudomonadati</taxon>
        <taxon>Campylobacterota</taxon>
        <taxon>Epsilonproteobacteria</taxon>
        <taxon>Campylobacterales</taxon>
        <taxon>Sulfurimonadaceae</taxon>
        <taxon>Sulfurimonas</taxon>
    </lineage>
</organism>
<keyword evidence="7" id="KW-0067">ATP-binding</keyword>
<dbReference type="SUPFAM" id="SSF55874">
    <property type="entry name" value="ATPase domain of HSP90 chaperone/DNA topoisomerase II/histidine kinase"/>
    <property type="match status" value="1"/>
</dbReference>
<dbReference type="Gene3D" id="1.10.287.130">
    <property type="match status" value="1"/>
</dbReference>
<dbReference type="RefSeq" id="WP_193113796.1">
    <property type="nucleotide sequence ID" value="NZ_CP041165.1"/>
</dbReference>
<evidence type="ECO:0000256" key="8">
    <source>
        <dbReference type="ARBA" id="ARBA00023012"/>
    </source>
</evidence>
<dbReference type="InterPro" id="IPR036890">
    <property type="entry name" value="HATPase_C_sf"/>
</dbReference>
<keyword evidence="5" id="KW-0547">Nucleotide-binding</keyword>
<evidence type="ECO:0000256" key="5">
    <source>
        <dbReference type="ARBA" id="ARBA00022741"/>
    </source>
</evidence>
<reference evidence="10 11" key="1">
    <citation type="submission" date="2019-06" db="EMBL/GenBank/DDBJ databases">
        <title>Sulfurimonas gotlandica sp. nov., a chemoautotrophic and psychrotolerant epsilonproteobacterium isolated from a pelagic redoxcline, and an emended description of the genus Sulfurimonas.</title>
        <authorList>
            <person name="Wang S."/>
            <person name="Jiang L."/>
            <person name="Shao Z."/>
        </authorList>
    </citation>
    <scope>NUCLEOTIDE SEQUENCE [LARGE SCALE GENOMIC DNA]</scope>
    <source>
        <strain evidence="10 11">B2</strain>
    </source>
</reference>
<dbReference type="InterPro" id="IPR004358">
    <property type="entry name" value="Sig_transdc_His_kin-like_C"/>
</dbReference>
<gene>
    <name evidence="10" type="ORF">FJR03_00870</name>
</gene>
<evidence type="ECO:0000256" key="3">
    <source>
        <dbReference type="ARBA" id="ARBA00022553"/>
    </source>
</evidence>
<dbReference type="GO" id="GO:0000155">
    <property type="term" value="F:phosphorelay sensor kinase activity"/>
    <property type="evidence" value="ECO:0007669"/>
    <property type="project" value="InterPro"/>
</dbReference>